<dbReference type="Pfam" id="PF13517">
    <property type="entry name" value="FG-GAP_3"/>
    <property type="match status" value="2"/>
</dbReference>
<dbReference type="InterPro" id="IPR022385">
    <property type="entry name" value="Rhs_assc_core"/>
</dbReference>
<keyword evidence="5" id="KW-1185">Reference proteome</keyword>
<dbReference type="PANTHER" id="PTHR32305">
    <property type="match status" value="1"/>
</dbReference>
<evidence type="ECO:0000313" key="5">
    <source>
        <dbReference type="Proteomes" id="UP001593833"/>
    </source>
</evidence>
<evidence type="ECO:0000259" key="3">
    <source>
        <dbReference type="Pfam" id="PF25023"/>
    </source>
</evidence>
<feature type="domain" description="Teneurin-like YD-shell" evidence="3">
    <location>
        <begin position="315"/>
        <end position="444"/>
    </location>
</feature>
<feature type="domain" description="Teneurin-like YD-shell" evidence="3">
    <location>
        <begin position="1050"/>
        <end position="1317"/>
    </location>
</feature>
<protein>
    <submittedName>
        <fullName evidence="4">RHS repeat-associated core domain-containing protein</fullName>
    </submittedName>
</protein>
<accession>A0ABV6YK81</accession>
<dbReference type="SUPFAM" id="SSF69318">
    <property type="entry name" value="Integrin alpha N-terminal domain"/>
    <property type="match status" value="1"/>
</dbReference>
<dbReference type="Gene3D" id="2.30.30.100">
    <property type="match status" value="1"/>
</dbReference>
<dbReference type="InterPro" id="IPR056823">
    <property type="entry name" value="TEN-like_YD-shell"/>
</dbReference>
<organism evidence="4 5">
    <name type="scientific">Eiseniibacteriota bacterium</name>
    <dbReference type="NCBI Taxonomy" id="2212470"/>
    <lineage>
        <taxon>Bacteria</taxon>
        <taxon>Candidatus Eiseniibacteriota</taxon>
    </lineage>
</organism>
<dbReference type="Pfam" id="PF05593">
    <property type="entry name" value="RHS_repeat"/>
    <property type="match status" value="7"/>
</dbReference>
<dbReference type="PANTHER" id="PTHR32305:SF15">
    <property type="entry name" value="PROTEIN RHSA-RELATED"/>
    <property type="match status" value="1"/>
</dbReference>
<dbReference type="NCBIfam" id="TIGR01643">
    <property type="entry name" value="YD_repeat_2x"/>
    <property type="match status" value="8"/>
</dbReference>
<reference evidence="4 5" key="1">
    <citation type="submission" date="2024-09" db="EMBL/GenBank/DDBJ databases">
        <authorList>
            <person name="D'Angelo T."/>
        </authorList>
    </citation>
    <scope>NUCLEOTIDE SEQUENCE [LARGE SCALE GENOMIC DNA]</scope>
    <source>
        <strain evidence="4">SAG AM-320-E07</strain>
    </source>
</reference>
<dbReference type="NCBIfam" id="TIGR03696">
    <property type="entry name" value="Rhs_assc_core"/>
    <property type="match status" value="1"/>
</dbReference>
<keyword evidence="2" id="KW-0677">Repeat</keyword>
<evidence type="ECO:0000313" key="4">
    <source>
        <dbReference type="EMBL" id="MFC1572742.1"/>
    </source>
</evidence>
<dbReference type="EMBL" id="JBHPKH010000035">
    <property type="protein sequence ID" value="MFC1572742.1"/>
    <property type="molecule type" value="Genomic_DNA"/>
</dbReference>
<dbReference type="InterPro" id="IPR031325">
    <property type="entry name" value="RHS_repeat"/>
</dbReference>
<sequence>MRILLGNGAGGFADSQRWEVGDDPYDMVAGDFNGDLVPDLAVTNRLDDDISIRLGDGAGGFPDRLDWPVGGSPWRIVAGDFNGDQILDLAVLYLGGQYLQYVSTLLGDGAGGFGDRQDWLVGGIPLGVAAGDFNGDQDLDIAVPRVFTIDAVSILLGNGAGGFGAPQDWPVADHPEGGIITGDFSEDQVLDLAVTCRDADVVSVLLGDGAGGFPDRQDLPVVDWPRGIVGGDFNGDQDLDLAVTNYIGDPDVSIFLGDGAGGFGDRRDLPTGQLPMGIVSGDFNGDSYGNAFLTQDGDFTQLLISPDSTGYTRVYPDSSKVVFDIAGFQIATIDRNGNTTTYEYDEDEHLTTITCSGDLVTDLAYNNGLLETITDAAGRITEFEHDDDGNLIAITDPDGSRWGYEYALGGNHLLTAEIDPRGNRTTYEYDESGYVTRIIGPEGSSRDAPTNGFLVSDSYNTLNEAIAQGQGTPEIPATPVLPEDLINIFVNTHGDSTRILTNAYGRPTEKTDVLGRIWKHKYDDDGLMTKTIRPDGTIESITRSATGRVAARTDSTNGATTYYEYDPAFDQLTMMVNALGDTTRYELDERGNTIRIIDPLDHATQNAYDSRGLLTKTINALGDSLLYYHNDQGNLDSLRNELGFTTSYEYDDAGNRTATIDPQGNRTQFEYDPNGRMVKTIDPLGRETEYIYDSGLAGGGCCRTGGANDLLLALVNAAGDTTHFEYDEMGRRIATIDPLGNISRTEYDTEGRVTRNYDAEGRWISYEYDKVGNMIARSDSLDRTYAYEYDSRNRRTKEIQPDPLNYETTYIYDGVGNLTFLVNANGDSTAFTYDLLGQRLTETDPLLRTEEFHYNSLDLVDWSLSAKGDTTFFVYDDLGRLTAKTFPVGGVAYVYDAAGNATLIEDDDSRLVMTYDPNNRLETVTTGNPGNPLDLQPVTMIEYEYDESGQKVTMIDPELGQTGYRYDLNGGLDSLITPDAELFLYERDKLGRAVNLTRPNGTTTAYGYDASGQVFSIAHRNPVGLIDSLAYAYNEVGMVHLLENMAGLSVYEYDVTDQLAGATHTDPLLASPETYTYDPVGNRLSSHLSTGYTYDQANQIVADVQYDYAFDDTGNMIEKENRATLDRWEYDYDYENRLLAVRRYDLGVSPPSMEASFGYDGQGRRITKTFDGTVKVYVYDGANFVVEYDDLETLLASFVNGLQIDEPLVMTRATSNYYYHVDRLGSIIALTDDAGVTVQQSLYDGFGNLVASRSRDSHNPYAYTGREFLVDNSGGATQLYYYRARSYEPRLGQFTSEDPLGCGARSNLYSYVENNPVNAADPLGLFSCSIDPKQKTLDPQSKQHIERNRCNRCPRREPEEIEGCPGRWDLLGNQWKRDNPMTAFRFHCGWLGYRTYRGVTIRGSQCTYSPTGIFVDAGRCMGTYDYSTPRDPVSTLRHHQLDVVPHGSNPNYKPFLTTTY</sequence>
<name>A0ABV6YK81_UNCEI</name>
<dbReference type="Gene3D" id="2.180.10.10">
    <property type="entry name" value="RHS repeat-associated core"/>
    <property type="match status" value="4"/>
</dbReference>
<evidence type="ECO:0000256" key="1">
    <source>
        <dbReference type="ARBA" id="ARBA00022729"/>
    </source>
</evidence>
<keyword evidence="1" id="KW-0732">Signal</keyword>
<dbReference type="Pfam" id="PF25023">
    <property type="entry name" value="TEN_YD-shell"/>
    <property type="match status" value="2"/>
</dbReference>
<dbReference type="InterPro" id="IPR028994">
    <property type="entry name" value="Integrin_alpha_N"/>
</dbReference>
<dbReference type="InterPro" id="IPR013517">
    <property type="entry name" value="FG-GAP"/>
</dbReference>
<gene>
    <name evidence="4" type="ORF">ACFL6M_03995</name>
</gene>
<dbReference type="InterPro" id="IPR006530">
    <property type="entry name" value="YD"/>
</dbReference>
<dbReference type="Gene3D" id="2.40.128.340">
    <property type="match status" value="1"/>
</dbReference>
<dbReference type="InterPro" id="IPR050708">
    <property type="entry name" value="T6SS_VgrG/RHS"/>
</dbReference>
<dbReference type="Proteomes" id="UP001593833">
    <property type="component" value="Unassembled WGS sequence"/>
</dbReference>
<comment type="caution">
    <text evidence="4">The sequence shown here is derived from an EMBL/GenBank/DDBJ whole genome shotgun (WGS) entry which is preliminary data.</text>
</comment>
<evidence type="ECO:0000256" key="2">
    <source>
        <dbReference type="ARBA" id="ARBA00022737"/>
    </source>
</evidence>
<proteinExistence type="predicted"/>